<dbReference type="PANTHER" id="PTHR11575:SF24">
    <property type="entry name" value="5'-NUCLEOTIDASE"/>
    <property type="match status" value="1"/>
</dbReference>
<feature type="domain" description="Calcineurin-like phosphoesterase" evidence="3">
    <location>
        <begin position="54"/>
        <end position="273"/>
    </location>
</feature>
<evidence type="ECO:0000259" key="4">
    <source>
        <dbReference type="Pfam" id="PF02872"/>
    </source>
</evidence>
<evidence type="ECO:0000256" key="2">
    <source>
        <dbReference type="RuleBase" id="RU362119"/>
    </source>
</evidence>
<dbReference type="InterPro" id="IPR004843">
    <property type="entry name" value="Calcineurin-like_PHP"/>
</dbReference>
<dbReference type="InterPro" id="IPR006311">
    <property type="entry name" value="TAT_signal"/>
</dbReference>
<dbReference type="EMBL" id="JBHMBE010000003">
    <property type="protein sequence ID" value="MFB9646288.1"/>
    <property type="molecule type" value="Genomic_DNA"/>
</dbReference>
<accession>A0ABV5T0Z6</accession>
<keyword evidence="2" id="KW-0378">Hydrolase</keyword>
<evidence type="ECO:0000313" key="6">
    <source>
        <dbReference type="EMBL" id="MFB9646288.1"/>
    </source>
</evidence>
<organism evidence="6 7">
    <name type="scientific">Microbacterium terregens</name>
    <dbReference type="NCBI Taxonomy" id="69363"/>
    <lineage>
        <taxon>Bacteria</taxon>
        <taxon>Bacillati</taxon>
        <taxon>Actinomycetota</taxon>
        <taxon>Actinomycetes</taxon>
        <taxon>Micrococcales</taxon>
        <taxon>Microbacteriaceae</taxon>
        <taxon>Microbacterium</taxon>
    </lineage>
</organism>
<proteinExistence type="inferred from homology"/>
<evidence type="ECO:0000259" key="3">
    <source>
        <dbReference type="Pfam" id="PF00149"/>
    </source>
</evidence>
<comment type="similarity">
    <text evidence="2">Belongs to the 5'-nucleotidase family.</text>
</comment>
<keyword evidence="1" id="KW-0732">Signal</keyword>
<protein>
    <submittedName>
        <fullName evidence="6">5'-nucleotidase C-terminal domain-containing protein</fullName>
    </submittedName>
</protein>
<dbReference type="RefSeq" id="WP_344713086.1">
    <property type="nucleotide sequence ID" value="NZ_BAAAWH010000001.1"/>
</dbReference>
<dbReference type="PRINTS" id="PR01607">
    <property type="entry name" value="APYRASEFAMLY"/>
</dbReference>
<dbReference type="InterPro" id="IPR008334">
    <property type="entry name" value="5'-Nucleotdase_C"/>
</dbReference>
<dbReference type="PROSITE" id="PS51318">
    <property type="entry name" value="TAT"/>
    <property type="match status" value="1"/>
</dbReference>
<evidence type="ECO:0000259" key="5">
    <source>
        <dbReference type="Pfam" id="PF16640"/>
    </source>
</evidence>
<feature type="domain" description="5'-Nucleotidase C-terminal" evidence="4">
    <location>
        <begin position="385"/>
        <end position="542"/>
    </location>
</feature>
<dbReference type="PANTHER" id="PTHR11575">
    <property type="entry name" value="5'-NUCLEOTIDASE-RELATED"/>
    <property type="match status" value="1"/>
</dbReference>
<evidence type="ECO:0000256" key="1">
    <source>
        <dbReference type="ARBA" id="ARBA00022729"/>
    </source>
</evidence>
<dbReference type="Pfam" id="PF16640">
    <property type="entry name" value="Big_3_5"/>
    <property type="match status" value="1"/>
</dbReference>
<dbReference type="InterPro" id="IPR013783">
    <property type="entry name" value="Ig-like_fold"/>
</dbReference>
<dbReference type="InterPro" id="IPR006179">
    <property type="entry name" value="5_nucleotidase/apyrase"/>
</dbReference>
<dbReference type="Pfam" id="PF00149">
    <property type="entry name" value="Metallophos"/>
    <property type="match status" value="1"/>
</dbReference>
<evidence type="ECO:0000313" key="7">
    <source>
        <dbReference type="Proteomes" id="UP001589611"/>
    </source>
</evidence>
<dbReference type="SUPFAM" id="SSF56300">
    <property type="entry name" value="Metallo-dependent phosphatases"/>
    <property type="match status" value="1"/>
</dbReference>
<dbReference type="SUPFAM" id="SSF55816">
    <property type="entry name" value="5'-nucleotidase (syn. UDP-sugar hydrolase), C-terminal domain"/>
    <property type="match status" value="1"/>
</dbReference>
<keyword evidence="7" id="KW-1185">Reference proteome</keyword>
<feature type="domain" description="Bacterial Ig-like" evidence="5">
    <location>
        <begin position="691"/>
        <end position="766"/>
    </location>
</feature>
<dbReference type="InterPro" id="IPR032109">
    <property type="entry name" value="Big_3_5"/>
</dbReference>
<comment type="caution">
    <text evidence="6">The sequence shown here is derived from an EMBL/GenBank/DDBJ whole genome shotgun (WGS) entry which is preliminary data.</text>
</comment>
<dbReference type="Pfam" id="PF02872">
    <property type="entry name" value="5_nucleotid_C"/>
    <property type="match status" value="1"/>
</dbReference>
<keyword evidence="2" id="KW-0547">Nucleotide-binding</keyword>
<sequence>MRSRSVPRSHTDHTTPPTRRRFAVAAIATVFALGAGALVAPAAQAVGEVKINLVTVNDFHGRIEAVAPAGGVAALATAVNQVRATNPNTVFAAAGDMIGASTFTSFIQDDVPTIETLNAAGLDVSAAGNHEFDQGWADLRDRVQGLADWEYIAANVWDTETNDYALAPYWTETFEGVTIGFIGAVTEELPALVSPAGIATLDVNPVVESVNAVAAQLSDGDATNDEADVLVLLVHEGATQPTLASATDLSTPFGKIVAGVTDEVDAIVSGHTHLAYNLVVDGRPVISSGQYGERFSNMEILVDPATKDIVSMVNTTYAMYTGAGTTANPYVANYTPGAAEQPIVDLVTESVAYAKVAGGVKVGDITASFQRGLQPRTPTPADPATTQEARGAESTLGNFVADVQLDQTQVRFPETDIAFMNPGGLRANMTYASSGPEDPDGNVTYAEAAGVQPFANTLVTMTLTGAQVKSVLEEQWQPAAASRPFLKLGVSKGLTYVTDYTAPAGSRVTNLEFDSEPVDPAATYRVVVNSFLASGGDNFFTLAEGTQRADSGLVDLEAMVSWFATNGEASPDLAQRSIGVKLSAPGANGYGATETIQIDLSSLEFTQTPTPAGTVSVAIAGETVGTATIDASLVPNTDEAGRASLTATIPRRVQGTVPLTITTPTGTSFDIPIQVVKKEKSTLVDRTTGGKKGEPLSIVVTVKAKGTPTGTVVLSNGGTVVGTASVVSGKAAFVLPGLAPGRYAFTAVYSGDALTLGSDATVRATVR</sequence>
<dbReference type="InterPro" id="IPR036907">
    <property type="entry name" value="5'-Nucleotdase_C_sf"/>
</dbReference>
<gene>
    <name evidence="6" type="ORF">ACFFPJ_10805</name>
</gene>
<dbReference type="Proteomes" id="UP001589611">
    <property type="component" value="Unassembled WGS sequence"/>
</dbReference>
<dbReference type="InterPro" id="IPR029052">
    <property type="entry name" value="Metallo-depent_PP-like"/>
</dbReference>
<dbReference type="Gene3D" id="3.90.780.10">
    <property type="entry name" value="5'-Nucleotidase, C-terminal domain"/>
    <property type="match status" value="1"/>
</dbReference>
<dbReference type="Gene3D" id="2.60.40.10">
    <property type="entry name" value="Immunoglobulins"/>
    <property type="match status" value="1"/>
</dbReference>
<dbReference type="Gene3D" id="3.60.21.10">
    <property type="match status" value="1"/>
</dbReference>
<reference evidence="6 7" key="1">
    <citation type="submission" date="2024-09" db="EMBL/GenBank/DDBJ databases">
        <authorList>
            <person name="Sun Q."/>
            <person name="Mori K."/>
        </authorList>
    </citation>
    <scope>NUCLEOTIDE SEQUENCE [LARGE SCALE GENOMIC DNA]</scope>
    <source>
        <strain evidence="6 7">JCM 1342</strain>
    </source>
</reference>
<name>A0ABV5T0Z6_9MICO</name>